<organism evidence="2 3">
    <name type="scientific">Jejudonia soesokkakensis</name>
    <dbReference type="NCBI Taxonomy" id="1323432"/>
    <lineage>
        <taxon>Bacteria</taxon>
        <taxon>Pseudomonadati</taxon>
        <taxon>Bacteroidota</taxon>
        <taxon>Flavobacteriia</taxon>
        <taxon>Flavobacteriales</taxon>
        <taxon>Flavobacteriaceae</taxon>
        <taxon>Jejudonia</taxon>
    </lineage>
</organism>
<dbReference type="InterPro" id="IPR034660">
    <property type="entry name" value="DinB/YfiT-like"/>
</dbReference>
<keyword evidence="3" id="KW-1185">Reference proteome</keyword>
<evidence type="ECO:0000313" key="3">
    <source>
        <dbReference type="Proteomes" id="UP001596415"/>
    </source>
</evidence>
<reference evidence="3" key="1">
    <citation type="journal article" date="2019" name="Int. J. Syst. Evol. Microbiol.">
        <title>The Global Catalogue of Microorganisms (GCM) 10K type strain sequencing project: providing services to taxonomists for standard genome sequencing and annotation.</title>
        <authorList>
            <consortium name="The Broad Institute Genomics Platform"/>
            <consortium name="The Broad Institute Genome Sequencing Center for Infectious Disease"/>
            <person name="Wu L."/>
            <person name="Ma J."/>
        </authorList>
    </citation>
    <scope>NUCLEOTIDE SEQUENCE [LARGE SCALE GENOMIC DNA]</scope>
    <source>
        <strain evidence="3">CGMCC 1.16306</strain>
    </source>
</reference>
<dbReference type="NCBIfam" id="NF009807">
    <property type="entry name" value="PRK13291.1"/>
    <property type="match status" value="1"/>
</dbReference>
<gene>
    <name evidence="2" type="ORF">ACFQO1_04290</name>
</gene>
<comment type="caution">
    <text evidence="2">The sequence shown here is derived from an EMBL/GenBank/DDBJ whole genome shotgun (WGS) entry which is preliminary data.</text>
</comment>
<name>A0ABW2MTP8_9FLAO</name>
<dbReference type="RefSeq" id="WP_380216734.1">
    <property type="nucleotide sequence ID" value="NZ_JBHTBN010000001.1"/>
</dbReference>
<keyword evidence="2" id="KW-0808">Transferase</keyword>
<feature type="domain" description="DinB-like" evidence="1">
    <location>
        <begin position="34"/>
        <end position="167"/>
    </location>
</feature>
<dbReference type="Gene3D" id="1.20.120.450">
    <property type="entry name" value="dinb family like domain"/>
    <property type="match status" value="1"/>
</dbReference>
<sequence>MNIEHLQYPIGPFKAPQRYNQAVVDEAISILKLFPQQLRALVANLPKETLDTPYRPGGWTIRQVVHHLADSHHHSYSRFKWALTEENPTIKAYQEKDWAELEDAKVTPIAWSLTHIEVLHQKIVQMLEGFGKEEWNKTFIHPQTKHVFTLKELACMYAWHSMHHYMHIKNAL</sequence>
<accession>A0ABW2MTP8</accession>
<dbReference type="Pfam" id="PF12867">
    <property type="entry name" value="DinB_2"/>
    <property type="match status" value="1"/>
</dbReference>
<dbReference type="InterPro" id="IPR024775">
    <property type="entry name" value="DinB-like"/>
</dbReference>
<evidence type="ECO:0000313" key="2">
    <source>
        <dbReference type="EMBL" id="MFC7356897.1"/>
    </source>
</evidence>
<dbReference type="SUPFAM" id="SSF109854">
    <property type="entry name" value="DinB/YfiT-like putative metalloenzymes"/>
    <property type="match status" value="1"/>
</dbReference>
<proteinExistence type="predicted"/>
<dbReference type="EMBL" id="JBHTBN010000001">
    <property type="protein sequence ID" value="MFC7356897.1"/>
    <property type="molecule type" value="Genomic_DNA"/>
</dbReference>
<evidence type="ECO:0000259" key="1">
    <source>
        <dbReference type="Pfam" id="PF12867"/>
    </source>
</evidence>
<dbReference type="Proteomes" id="UP001596415">
    <property type="component" value="Unassembled WGS sequence"/>
</dbReference>
<dbReference type="GO" id="GO:0016740">
    <property type="term" value="F:transferase activity"/>
    <property type="evidence" value="ECO:0007669"/>
    <property type="project" value="UniProtKB-KW"/>
</dbReference>
<protein>
    <submittedName>
        <fullName evidence="2">YfiT family bacillithiol transferase</fullName>
    </submittedName>
</protein>